<sequence>MPSPNPIALSLAAMLTATSAFADGDINSHTHGNATLQLAFRNQELVIYLRAPAVDMVGFEHQAMTAEENTRERQLDSNMRSPAYWITLPEAAGCALSQVHLGKHHVISGRGVAPEIMDGNAPSVTSEHMDLNFTYSFLCANPQQFNRAEVKLFEHFPSLEKVNVKVAGFDQTRLELTPGNSTLQMP</sequence>
<keyword evidence="1" id="KW-0732">Signal</keyword>
<dbReference type="STRING" id="1232683.ADIMK_3078"/>
<dbReference type="RefSeq" id="WP_036190100.1">
    <property type="nucleotide sequence ID" value="NZ_JMQN01000047.1"/>
</dbReference>
<feature type="chain" id="PRO_5001757337" evidence="1">
    <location>
        <begin position="23"/>
        <end position="186"/>
    </location>
</feature>
<dbReference type="AlphaFoldDB" id="A0A081FVQ1"/>
<accession>A0A081FVQ1</accession>
<comment type="caution">
    <text evidence="2">The sequence shown here is derived from an EMBL/GenBank/DDBJ whole genome shotgun (WGS) entry which is preliminary data.</text>
</comment>
<keyword evidence="3" id="KW-1185">Reference proteome</keyword>
<evidence type="ECO:0000313" key="2">
    <source>
        <dbReference type="EMBL" id="KEA62606.1"/>
    </source>
</evidence>
<evidence type="ECO:0000313" key="3">
    <source>
        <dbReference type="Proteomes" id="UP000028252"/>
    </source>
</evidence>
<dbReference type="Pfam" id="PF10986">
    <property type="entry name" value="ZrgA"/>
    <property type="match status" value="1"/>
</dbReference>
<dbReference type="PATRIC" id="fig|1232683.4.peg.3028"/>
<name>A0A081FVQ1_9GAMM</name>
<organism evidence="2 3">
    <name type="scientific">Marinobacterium lacunae</name>
    <dbReference type="NCBI Taxonomy" id="1232683"/>
    <lineage>
        <taxon>Bacteria</taxon>
        <taxon>Pseudomonadati</taxon>
        <taxon>Pseudomonadota</taxon>
        <taxon>Gammaproteobacteria</taxon>
        <taxon>Oceanospirillales</taxon>
        <taxon>Oceanospirillaceae</taxon>
        <taxon>Marinobacterium</taxon>
    </lineage>
</organism>
<dbReference type="Proteomes" id="UP000028252">
    <property type="component" value="Unassembled WGS sequence"/>
</dbReference>
<reference evidence="2 3" key="1">
    <citation type="submission" date="2014-04" db="EMBL/GenBank/DDBJ databases">
        <title>Marinobacterium kochiensis sp. nov., isolated from sediment sample collected from Kochi backwaters in Kerala, India.</title>
        <authorList>
            <person name="Singh A."/>
            <person name="Pinnaka A.K."/>
        </authorList>
    </citation>
    <scope>NUCLEOTIDE SEQUENCE [LARGE SCALE GENOMIC DNA]</scope>
    <source>
        <strain evidence="2 3">AK27</strain>
    </source>
</reference>
<gene>
    <name evidence="2" type="ORF">ADIMK_3078</name>
</gene>
<dbReference type="OrthoDB" id="7346546at2"/>
<dbReference type="eggNOG" id="COG4531">
    <property type="taxonomic scope" value="Bacteria"/>
</dbReference>
<dbReference type="InterPro" id="IPR021253">
    <property type="entry name" value="ZrgA-like"/>
</dbReference>
<evidence type="ECO:0000256" key="1">
    <source>
        <dbReference type="SAM" id="SignalP"/>
    </source>
</evidence>
<proteinExistence type="predicted"/>
<feature type="signal peptide" evidence="1">
    <location>
        <begin position="1"/>
        <end position="22"/>
    </location>
</feature>
<dbReference type="EMBL" id="JMQN01000047">
    <property type="protein sequence ID" value="KEA62606.1"/>
    <property type="molecule type" value="Genomic_DNA"/>
</dbReference>
<protein>
    <submittedName>
        <fullName evidence="2">Putative zinc-binding protein</fullName>
    </submittedName>
</protein>